<dbReference type="Gene3D" id="1.10.10.60">
    <property type="entry name" value="Homeodomain-like"/>
    <property type="match status" value="2"/>
</dbReference>
<comment type="subcellular location">
    <subcellularLocation>
        <location evidence="1">Cell envelope</location>
    </subcellularLocation>
</comment>
<evidence type="ECO:0000256" key="1">
    <source>
        <dbReference type="ARBA" id="ARBA00004196"/>
    </source>
</evidence>
<reference evidence="11" key="1">
    <citation type="journal article" date="2019" name="Int. J. Syst. Evol. Microbiol.">
        <title>The Global Catalogue of Microorganisms (GCM) 10K type strain sequencing project: providing services to taxonomists for standard genome sequencing and annotation.</title>
        <authorList>
            <consortium name="The Broad Institute Genomics Platform"/>
            <consortium name="The Broad Institute Genome Sequencing Center for Infectious Disease"/>
            <person name="Wu L."/>
            <person name="Ma J."/>
        </authorList>
    </citation>
    <scope>NUCLEOTIDE SEQUENCE [LARGE SCALE GENOMIC DNA]</scope>
    <source>
        <strain evidence="11">IBRC-M 10987</strain>
    </source>
</reference>
<feature type="domain" description="Fe/B12 periplasmic-binding" evidence="9">
    <location>
        <begin position="285"/>
        <end position="545"/>
    </location>
</feature>
<keyword evidence="3" id="KW-0813">Transport</keyword>
<protein>
    <submittedName>
        <fullName evidence="10">Helix-turn-helix domain-containing protein</fullName>
    </submittedName>
</protein>
<dbReference type="InterPro" id="IPR051313">
    <property type="entry name" value="Bact_iron-sidero_bind"/>
</dbReference>
<dbReference type="SUPFAM" id="SSF53807">
    <property type="entry name" value="Helical backbone' metal receptor"/>
    <property type="match status" value="1"/>
</dbReference>
<evidence type="ECO:0000256" key="7">
    <source>
        <dbReference type="ARBA" id="ARBA00023163"/>
    </source>
</evidence>
<comment type="caution">
    <text evidence="10">The sequence shown here is derived from an EMBL/GenBank/DDBJ whole genome shotgun (WGS) entry which is preliminary data.</text>
</comment>
<comment type="similarity">
    <text evidence="2">Belongs to the bacterial solute-binding protein 8 family.</text>
</comment>
<evidence type="ECO:0000256" key="3">
    <source>
        <dbReference type="ARBA" id="ARBA00022448"/>
    </source>
</evidence>
<gene>
    <name evidence="10" type="ORF">ACFOZ8_16520</name>
</gene>
<evidence type="ECO:0000256" key="2">
    <source>
        <dbReference type="ARBA" id="ARBA00008814"/>
    </source>
</evidence>
<dbReference type="Proteomes" id="UP001595715">
    <property type="component" value="Unassembled WGS sequence"/>
</dbReference>
<dbReference type="InterPro" id="IPR002491">
    <property type="entry name" value="ABC_transptr_periplasmic_BD"/>
</dbReference>
<keyword evidence="6" id="KW-0238">DNA-binding</keyword>
<dbReference type="InterPro" id="IPR037923">
    <property type="entry name" value="HTH-like"/>
</dbReference>
<evidence type="ECO:0000256" key="5">
    <source>
        <dbReference type="ARBA" id="ARBA00023015"/>
    </source>
</evidence>
<evidence type="ECO:0000313" key="11">
    <source>
        <dbReference type="Proteomes" id="UP001595715"/>
    </source>
</evidence>
<dbReference type="InterPro" id="IPR018062">
    <property type="entry name" value="HTH_AraC-typ_CS"/>
</dbReference>
<organism evidence="10 11">
    <name type="scientific">Paenibacillus xanthanilyticus</name>
    <dbReference type="NCBI Taxonomy" id="1783531"/>
    <lineage>
        <taxon>Bacteria</taxon>
        <taxon>Bacillati</taxon>
        <taxon>Bacillota</taxon>
        <taxon>Bacilli</taxon>
        <taxon>Bacillales</taxon>
        <taxon>Paenibacillaceae</taxon>
        <taxon>Paenibacillus</taxon>
    </lineage>
</organism>
<evidence type="ECO:0000256" key="6">
    <source>
        <dbReference type="ARBA" id="ARBA00023125"/>
    </source>
</evidence>
<dbReference type="InterPro" id="IPR020449">
    <property type="entry name" value="Tscrpt_reg_AraC-type_HTH"/>
</dbReference>
<name>A0ABV8K5E4_9BACL</name>
<dbReference type="SUPFAM" id="SSF51215">
    <property type="entry name" value="Regulatory protein AraC"/>
    <property type="match status" value="1"/>
</dbReference>
<dbReference type="PROSITE" id="PS00041">
    <property type="entry name" value="HTH_ARAC_FAMILY_1"/>
    <property type="match status" value="1"/>
</dbReference>
<dbReference type="PROSITE" id="PS50983">
    <property type="entry name" value="FE_B12_PBP"/>
    <property type="match status" value="1"/>
</dbReference>
<dbReference type="SMART" id="SM00342">
    <property type="entry name" value="HTH_ARAC"/>
    <property type="match status" value="1"/>
</dbReference>
<dbReference type="EMBL" id="JBHSAM010000028">
    <property type="protein sequence ID" value="MFC4101246.1"/>
    <property type="molecule type" value="Genomic_DNA"/>
</dbReference>
<dbReference type="SUPFAM" id="SSF46689">
    <property type="entry name" value="Homeodomain-like"/>
    <property type="match status" value="2"/>
</dbReference>
<dbReference type="Gene3D" id="3.40.50.1980">
    <property type="entry name" value="Nitrogenase molybdenum iron protein domain"/>
    <property type="match status" value="2"/>
</dbReference>
<keyword evidence="5" id="KW-0805">Transcription regulation</keyword>
<evidence type="ECO:0000259" key="8">
    <source>
        <dbReference type="PROSITE" id="PS01124"/>
    </source>
</evidence>
<dbReference type="PRINTS" id="PR00032">
    <property type="entry name" value="HTHARAC"/>
</dbReference>
<dbReference type="PANTHER" id="PTHR30532">
    <property type="entry name" value="IRON III DICITRATE-BINDING PERIPLASMIC PROTEIN"/>
    <property type="match status" value="1"/>
</dbReference>
<dbReference type="InterPro" id="IPR018060">
    <property type="entry name" value="HTH_AraC"/>
</dbReference>
<proteinExistence type="inferred from homology"/>
<sequence>MGTLTTIGPSHEWKHQVAHSTARLTSIERISKASGGQLPQQLTDSMTLLLCKQGEGVLRLDGHELTLRGGRIYLCMPGQTFGIERVFAAAELTLIRFDLYQPGEGGEALARVAAPRVDERSRQGEMTLSDEVARLSDRLLEHWTAGSELERFRCAADFYTMLYLLLKQEQDANRDEHGQDPLAAAKAYIDGHYEENIAADQLANIAGLSAKYFMDAFKKRYGQTTADYIAGLRMSKAKRLMTASPMLLRDIAHEVGYQDEFYFSRKFKRYFGVSPSVYLANRRRKIATYSNGATGVLLALGIVPYAAPLHPKWGGYYMQRYGHEIPLHLSAYRYGVDWESNVALLRNAPPDLILCEAQTADEEKAQLESIAPVHYLRGAWRTRLRDAAALLGEEAAAKQWLADYERQVDTARKRIEPIICGQTFVVLRFSRGNFSLFARPNITDVLFGDLGLTSAYPLEQLDNPVKELPLAAIQQLNADHVLLMVRQEEETLRKWQAVQADPGWNDLKAVRQNRLRLIPSEPWLEYSPLAHERVVDEMMTMFAER</sequence>
<dbReference type="Pfam" id="PF01497">
    <property type="entry name" value="Peripla_BP_2"/>
    <property type="match status" value="1"/>
</dbReference>
<accession>A0ABV8K5E4</accession>
<feature type="domain" description="HTH araC/xylS-type" evidence="8">
    <location>
        <begin position="183"/>
        <end position="281"/>
    </location>
</feature>
<dbReference type="InterPro" id="IPR009057">
    <property type="entry name" value="Homeodomain-like_sf"/>
</dbReference>
<evidence type="ECO:0000259" key="9">
    <source>
        <dbReference type="PROSITE" id="PS50983"/>
    </source>
</evidence>
<keyword evidence="7" id="KW-0804">Transcription</keyword>
<keyword evidence="11" id="KW-1185">Reference proteome</keyword>
<evidence type="ECO:0000313" key="10">
    <source>
        <dbReference type="EMBL" id="MFC4101246.1"/>
    </source>
</evidence>
<dbReference type="Pfam" id="PF12833">
    <property type="entry name" value="HTH_18"/>
    <property type="match status" value="1"/>
</dbReference>
<dbReference type="PANTHER" id="PTHR30532:SF21">
    <property type="entry name" value="SIDEROPHORE-BINDING LIPOPROTEIN YFIY-RELATED"/>
    <property type="match status" value="1"/>
</dbReference>
<evidence type="ECO:0000256" key="4">
    <source>
        <dbReference type="ARBA" id="ARBA00022729"/>
    </source>
</evidence>
<keyword evidence="4" id="KW-0732">Signal</keyword>
<dbReference type="RefSeq" id="WP_377719866.1">
    <property type="nucleotide sequence ID" value="NZ_JBHSAM010000028.1"/>
</dbReference>
<dbReference type="PROSITE" id="PS01124">
    <property type="entry name" value="HTH_ARAC_FAMILY_2"/>
    <property type="match status" value="1"/>
</dbReference>